<dbReference type="AlphaFoldDB" id="A0A645E8J6"/>
<organism evidence="1">
    <name type="scientific">bioreactor metagenome</name>
    <dbReference type="NCBI Taxonomy" id="1076179"/>
    <lineage>
        <taxon>unclassified sequences</taxon>
        <taxon>metagenomes</taxon>
        <taxon>ecological metagenomes</taxon>
    </lineage>
</organism>
<dbReference type="InterPro" id="IPR019870">
    <property type="entry name" value="Se_metab_YedF"/>
</dbReference>
<dbReference type="SUPFAM" id="SSF75169">
    <property type="entry name" value="DsrEFH-like"/>
    <property type="match status" value="1"/>
</dbReference>
<dbReference type="InterPro" id="IPR027396">
    <property type="entry name" value="DsrEFH-like"/>
</dbReference>
<gene>
    <name evidence="1" type="ORF">SDC9_144122</name>
</gene>
<dbReference type="NCBIfam" id="TIGR03527">
    <property type="entry name" value="selenium_YedF"/>
    <property type="match status" value="1"/>
</dbReference>
<accession>A0A645E8J6</accession>
<evidence type="ECO:0008006" key="2">
    <source>
        <dbReference type="Google" id="ProtNLM"/>
    </source>
</evidence>
<name>A0A645E8J6_9ZZZZ</name>
<proteinExistence type="predicted"/>
<reference evidence="1" key="1">
    <citation type="submission" date="2019-08" db="EMBL/GenBank/DDBJ databases">
        <authorList>
            <person name="Kucharzyk K."/>
            <person name="Murdoch R.W."/>
            <person name="Higgins S."/>
            <person name="Loffler F."/>
        </authorList>
    </citation>
    <scope>NUCLEOTIDE SEQUENCE</scope>
</reference>
<comment type="caution">
    <text evidence="1">The sequence shown here is derived from an EMBL/GenBank/DDBJ whole genome shotgun (WGS) entry which is preliminary data.</text>
</comment>
<sequence>MVAVGSDEMGIGDSVLGKKLIGSFLYALAEQDEMPRMILFYNAGVRLTVEGSASLEDLRALQSAGVEILSCGLCLDFYGLKETLAVGSVTNMYRIVEIMRTHHTVTP</sequence>
<dbReference type="EMBL" id="VSSQ01043287">
    <property type="protein sequence ID" value="MPM96952.1"/>
    <property type="molecule type" value="Genomic_DNA"/>
</dbReference>
<protein>
    <recommendedName>
        <fullName evidence="2">Sulfurtransferase-like selenium metabolism protein YedF</fullName>
    </recommendedName>
</protein>
<evidence type="ECO:0000313" key="1">
    <source>
        <dbReference type="EMBL" id="MPM96952.1"/>
    </source>
</evidence>